<name>A0A841KXU0_9FIRM</name>
<reference evidence="1 2" key="1">
    <citation type="submission" date="2020-08" db="EMBL/GenBank/DDBJ databases">
        <title>Genomic Encyclopedia of Type Strains, Phase IV (KMG-IV): sequencing the most valuable type-strain genomes for metagenomic binning, comparative biology and taxonomic classification.</title>
        <authorList>
            <person name="Goeker M."/>
        </authorList>
    </citation>
    <scope>NUCLEOTIDE SEQUENCE [LARGE SCALE GENOMIC DNA]</scope>
    <source>
        <strain evidence="1 2">DSM 103526</strain>
    </source>
</reference>
<organism evidence="1 2">
    <name type="scientific">Anaerosolibacter carboniphilus</name>
    <dbReference type="NCBI Taxonomy" id="1417629"/>
    <lineage>
        <taxon>Bacteria</taxon>
        <taxon>Bacillati</taxon>
        <taxon>Bacillota</taxon>
        <taxon>Clostridia</taxon>
        <taxon>Peptostreptococcales</taxon>
        <taxon>Thermotaleaceae</taxon>
        <taxon>Anaerosolibacter</taxon>
    </lineage>
</organism>
<sequence>MYTLLYEIIKEIAEDTNIEKATYALERIVKSNLSLNK</sequence>
<protein>
    <submittedName>
        <fullName evidence="1">Uncharacterized protein</fullName>
    </submittedName>
</protein>
<proteinExistence type="predicted"/>
<keyword evidence="2" id="KW-1185">Reference proteome</keyword>
<dbReference type="Proteomes" id="UP000579281">
    <property type="component" value="Unassembled WGS sequence"/>
</dbReference>
<gene>
    <name evidence="1" type="ORF">HNQ80_004303</name>
</gene>
<dbReference type="AlphaFoldDB" id="A0A841KXU0"/>
<dbReference type="EMBL" id="JACHEN010000034">
    <property type="protein sequence ID" value="MBB6218163.1"/>
    <property type="molecule type" value="Genomic_DNA"/>
</dbReference>
<evidence type="ECO:0000313" key="1">
    <source>
        <dbReference type="EMBL" id="MBB6218163.1"/>
    </source>
</evidence>
<accession>A0A841KXU0</accession>
<comment type="caution">
    <text evidence="1">The sequence shown here is derived from an EMBL/GenBank/DDBJ whole genome shotgun (WGS) entry which is preliminary data.</text>
</comment>
<evidence type="ECO:0000313" key="2">
    <source>
        <dbReference type="Proteomes" id="UP000579281"/>
    </source>
</evidence>